<gene>
    <name evidence="1" type="ORF">HD556DRAFT_1306254</name>
</gene>
<dbReference type="RefSeq" id="XP_041163037.1">
    <property type="nucleotide sequence ID" value="XM_041299887.1"/>
</dbReference>
<keyword evidence="2" id="KW-1185">Reference proteome</keyword>
<evidence type="ECO:0000313" key="2">
    <source>
        <dbReference type="Proteomes" id="UP000719766"/>
    </source>
</evidence>
<dbReference type="AlphaFoldDB" id="A0A9P7J0C1"/>
<dbReference type="OrthoDB" id="2699752at2759"/>
<proteinExistence type="predicted"/>
<accession>A0A9P7J0C1</accession>
<dbReference type="EMBL" id="JABBWE010000014">
    <property type="protein sequence ID" value="KAG1798226.1"/>
    <property type="molecule type" value="Genomic_DNA"/>
</dbReference>
<protein>
    <submittedName>
        <fullName evidence="1">Uncharacterized protein</fullName>
    </submittedName>
</protein>
<sequence>MYPSQYASWFASEDESSSHEGHSCSPNLDFQVPLASDDQYQYYSPNSPDSGFSVSDPSEACGSRTTIVCSEVDVPELLKLNTPNSLFRLFKAQHLEVSISLQQRWRLRCPDCNKWSQMSIPSTVPLWSEGQFKSLSNHRGSKKYSQAVMKKQKQLSAGNVFDGPITRPDSITSDQRFHTNNKSTQTVQGITDVQAIQNLEPLSTNKQADKHHKDYRVYKQYRLYT</sequence>
<comment type="caution">
    <text evidence="1">The sequence shown here is derived from an EMBL/GenBank/DDBJ whole genome shotgun (WGS) entry which is preliminary data.</text>
</comment>
<organism evidence="1 2">
    <name type="scientific">Suillus plorans</name>
    <dbReference type="NCBI Taxonomy" id="116603"/>
    <lineage>
        <taxon>Eukaryota</taxon>
        <taxon>Fungi</taxon>
        <taxon>Dikarya</taxon>
        <taxon>Basidiomycota</taxon>
        <taxon>Agaricomycotina</taxon>
        <taxon>Agaricomycetes</taxon>
        <taxon>Agaricomycetidae</taxon>
        <taxon>Boletales</taxon>
        <taxon>Suillineae</taxon>
        <taxon>Suillaceae</taxon>
        <taxon>Suillus</taxon>
    </lineage>
</organism>
<dbReference type="GeneID" id="64593651"/>
<evidence type="ECO:0000313" key="1">
    <source>
        <dbReference type="EMBL" id="KAG1798226.1"/>
    </source>
</evidence>
<reference evidence="1" key="1">
    <citation type="journal article" date="2020" name="New Phytol.">
        <title>Comparative genomics reveals dynamic genome evolution in host specialist ectomycorrhizal fungi.</title>
        <authorList>
            <person name="Lofgren L.A."/>
            <person name="Nguyen N.H."/>
            <person name="Vilgalys R."/>
            <person name="Ruytinx J."/>
            <person name="Liao H.L."/>
            <person name="Branco S."/>
            <person name="Kuo A."/>
            <person name="LaButti K."/>
            <person name="Lipzen A."/>
            <person name="Andreopoulos W."/>
            <person name="Pangilinan J."/>
            <person name="Riley R."/>
            <person name="Hundley H."/>
            <person name="Na H."/>
            <person name="Barry K."/>
            <person name="Grigoriev I.V."/>
            <person name="Stajich J.E."/>
            <person name="Kennedy P.G."/>
        </authorList>
    </citation>
    <scope>NUCLEOTIDE SEQUENCE</scope>
    <source>
        <strain evidence="1">S12</strain>
    </source>
</reference>
<dbReference type="Proteomes" id="UP000719766">
    <property type="component" value="Unassembled WGS sequence"/>
</dbReference>
<name>A0A9P7J0C1_9AGAM</name>